<evidence type="ECO:0000256" key="1">
    <source>
        <dbReference type="SAM" id="MobiDB-lite"/>
    </source>
</evidence>
<dbReference type="EMBL" id="CDMY01000497">
    <property type="protein sequence ID" value="CEM17818.1"/>
    <property type="molecule type" value="Genomic_DNA"/>
</dbReference>
<feature type="region of interest" description="Disordered" evidence="1">
    <location>
        <begin position="81"/>
        <end position="101"/>
    </location>
</feature>
<keyword evidence="3" id="KW-1185">Reference proteome</keyword>
<feature type="compositionally biased region" description="Basic and acidic residues" evidence="1">
    <location>
        <begin position="83"/>
        <end position="92"/>
    </location>
</feature>
<protein>
    <submittedName>
        <fullName evidence="2">Uncharacterized protein</fullName>
    </submittedName>
</protein>
<reference evidence="2 3" key="1">
    <citation type="submission" date="2014-11" db="EMBL/GenBank/DDBJ databases">
        <authorList>
            <person name="Zhu J."/>
            <person name="Qi W."/>
            <person name="Song R."/>
        </authorList>
    </citation>
    <scope>NUCLEOTIDE SEQUENCE [LARGE SCALE GENOMIC DNA]</scope>
</reference>
<name>A0A0G4FT66_VITBC</name>
<evidence type="ECO:0000313" key="3">
    <source>
        <dbReference type="Proteomes" id="UP000041254"/>
    </source>
</evidence>
<dbReference type="VEuPathDB" id="CryptoDB:Vbra_16133"/>
<gene>
    <name evidence="2" type="ORF">Vbra_16133</name>
</gene>
<dbReference type="Proteomes" id="UP000041254">
    <property type="component" value="Unassembled WGS sequence"/>
</dbReference>
<dbReference type="InParanoid" id="A0A0G4FT66"/>
<accession>A0A0G4FT66</accession>
<organism evidence="2 3">
    <name type="scientific">Vitrella brassicaformis (strain CCMP3155)</name>
    <dbReference type="NCBI Taxonomy" id="1169540"/>
    <lineage>
        <taxon>Eukaryota</taxon>
        <taxon>Sar</taxon>
        <taxon>Alveolata</taxon>
        <taxon>Colpodellida</taxon>
        <taxon>Vitrellaceae</taxon>
        <taxon>Vitrella</taxon>
    </lineage>
</organism>
<sequence length="143" mass="15718">MSGAYIQWAPSGGQVTRNWRGCGDLKRGAVIWRFVDLHGFQGFGWQLWSIASKLSPPQHSYSRDHSEEVLVRVCKSAPSAGVVREEPSERSQRGAASPTGTSSGLFAEEICACSVGFGCRDHRSCPKGRGCIECERQLHRCMC</sequence>
<dbReference type="AlphaFoldDB" id="A0A0G4FT66"/>
<evidence type="ECO:0000313" key="2">
    <source>
        <dbReference type="EMBL" id="CEM17818.1"/>
    </source>
</evidence>
<proteinExistence type="predicted"/>